<accession>A0A0P8Y4S4</accession>
<evidence type="ECO:0000313" key="3">
    <source>
        <dbReference type="Proteomes" id="UP000007801"/>
    </source>
</evidence>
<protein>
    <submittedName>
        <fullName evidence="2">Uncharacterized protein</fullName>
    </submittedName>
</protein>
<dbReference type="Proteomes" id="UP000007801">
    <property type="component" value="Unassembled WGS sequence"/>
</dbReference>
<feature type="region of interest" description="Disordered" evidence="1">
    <location>
        <begin position="1"/>
        <end position="49"/>
    </location>
</feature>
<organism evidence="2 3">
    <name type="scientific">Drosophila ananassae</name>
    <name type="common">Fruit fly</name>
    <dbReference type="NCBI Taxonomy" id="7217"/>
    <lineage>
        <taxon>Eukaryota</taxon>
        <taxon>Metazoa</taxon>
        <taxon>Ecdysozoa</taxon>
        <taxon>Arthropoda</taxon>
        <taxon>Hexapoda</taxon>
        <taxon>Insecta</taxon>
        <taxon>Pterygota</taxon>
        <taxon>Neoptera</taxon>
        <taxon>Endopterygota</taxon>
        <taxon>Diptera</taxon>
        <taxon>Brachycera</taxon>
        <taxon>Muscomorpha</taxon>
        <taxon>Ephydroidea</taxon>
        <taxon>Drosophilidae</taxon>
        <taxon>Drosophila</taxon>
        <taxon>Sophophora</taxon>
    </lineage>
</organism>
<gene>
    <name evidence="2" type="primary">Dana\GF27700</name>
    <name evidence="2" type="ORF">GF27700</name>
</gene>
<reference evidence="2 3" key="1">
    <citation type="journal article" date="2007" name="Nature">
        <title>Evolution of genes and genomes on the Drosophila phylogeny.</title>
        <authorList>
            <consortium name="Drosophila 12 Genomes Consortium"/>
            <person name="Clark A.G."/>
            <person name="Eisen M.B."/>
            <person name="Smith D.R."/>
            <person name="Bergman C.M."/>
            <person name="Oliver B."/>
            <person name="Markow T.A."/>
            <person name="Kaufman T.C."/>
            <person name="Kellis M."/>
            <person name="Gelbart W."/>
            <person name="Iyer V.N."/>
            <person name="Pollard D.A."/>
            <person name="Sackton T.B."/>
            <person name="Larracuente A.M."/>
            <person name="Singh N.D."/>
            <person name="Abad J.P."/>
            <person name="Abt D.N."/>
            <person name="Adryan B."/>
            <person name="Aguade M."/>
            <person name="Akashi H."/>
            <person name="Anderson W.W."/>
            <person name="Aquadro C.F."/>
            <person name="Ardell D.H."/>
            <person name="Arguello R."/>
            <person name="Artieri C.G."/>
            <person name="Barbash D.A."/>
            <person name="Barker D."/>
            <person name="Barsanti P."/>
            <person name="Batterham P."/>
            <person name="Batzoglou S."/>
            <person name="Begun D."/>
            <person name="Bhutkar A."/>
            <person name="Blanco E."/>
            <person name="Bosak S.A."/>
            <person name="Bradley R.K."/>
            <person name="Brand A.D."/>
            <person name="Brent M.R."/>
            <person name="Brooks A.N."/>
            <person name="Brown R.H."/>
            <person name="Butlin R.K."/>
            <person name="Caggese C."/>
            <person name="Calvi B.R."/>
            <person name="Bernardo de Carvalho A."/>
            <person name="Caspi A."/>
            <person name="Castrezana S."/>
            <person name="Celniker S.E."/>
            <person name="Chang J.L."/>
            <person name="Chapple C."/>
            <person name="Chatterji S."/>
            <person name="Chinwalla A."/>
            <person name="Civetta A."/>
            <person name="Clifton S.W."/>
            <person name="Comeron J.M."/>
            <person name="Costello J.C."/>
            <person name="Coyne J.A."/>
            <person name="Daub J."/>
            <person name="David R.G."/>
            <person name="Delcher A.L."/>
            <person name="Delehaunty K."/>
            <person name="Do C.B."/>
            <person name="Ebling H."/>
            <person name="Edwards K."/>
            <person name="Eickbush T."/>
            <person name="Evans J.D."/>
            <person name="Filipski A."/>
            <person name="Findeiss S."/>
            <person name="Freyhult E."/>
            <person name="Fulton L."/>
            <person name="Fulton R."/>
            <person name="Garcia A.C."/>
            <person name="Gardiner A."/>
            <person name="Garfield D.A."/>
            <person name="Garvin B.E."/>
            <person name="Gibson G."/>
            <person name="Gilbert D."/>
            <person name="Gnerre S."/>
            <person name="Godfrey J."/>
            <person name="Good R."/>
            <person name="Gotea V."/>
            <person name="Gravely B."/>
            <person name="Greenberg A.J."/>
            <person name="Griffiths-Jones S."/>
            <person name="Gross S."/>
            <person name="Guigo R."/>
            <person name="Gustafson E.A."/>
            <person name="Haerty W."/>
            <person name="Hahn M.W."/>
            <person name="Halligan D.L."/>
            <person name="Halpern A.L."/>
            <person name="Halter G.M."/>
            <person name="Han M.V."/>
            <person name="Heger A."/>
            <person name="Hillier L."/>
            <person name="Hinrichs A.S."/>
            <person name="Holmes I."/>
            <person name="Hoskins R.A."/>
            <person name="Hubisz M.J."/>
            <person name="Hultmark D."/>
            <person name="Huntley M.A."/>
            <person name="Jaffe D.B."/>
            <person name="Jagadeeshan S."/>
            <person name="Jeck W.R."/>
            <person name="Johnson J."/>
            <person name="Jones C.D."/>
            <person name="Jordan W.C."/>
            <person name="Karpen G.H."/>
            <person name="Kataoka E."/>
            <person name="Keightley P.D."/>
            <person name="Kheradpour P."/>
            <person name="Kirkness E.F."/>
            <person name="Koerich L.B."/>
            <person name="Kristiansen K."/>
            <person name="Kudrna D."/>
            <person name="Kulathinal R.J."/>
            <person name="Kumar S."/>
            <person name="Kwok R."/>
            <person name="Lander E."/>
            <person name="Langley C.H."/>
            <person name="Lapoint R."/>
            <person name="Lazzaro B.P."/>
            <person name="Lee S.J."/>
            <person name="Levesque L."/>
            <person name="Li R."/>
            <person name="Lin C.F."/>
            <person name="Lin M.F."/>
            <person name="Lindblad-Toh K."/>
            <person name="Llopart A."/>
            <person name="Long M."/>
            <person name="Low L."/>
            <person name="Lozovsky E."/>
            <person name="Lu J."/>
            <person name="Luo M."/>
            <person name="Machado C.A."/>
            <person name="Makalowski W."/>
            <person name="Marzo M."/>
            <person name="Matsuda M."/>
            <person name="Matzkin L."/>
            <person name="McAllister B."/>
            <person name="McBride C.S."/>
            <person name="McKernan B."/>
            <person name="McKernan K."/>
            <person name="Mendez-Lago M."/>
            <person name="Minx P."/>
            <person name="Mollenhauer M.U."/>
            <person name="Montooth K."/>
            <person name="Mount S.M."/>
            <person name="Mu X."/>
            <person name="Myers E."/>
            <person name="Negre B."/>
            <person name="Newfeld S."/>
            <person name="Nielsen R."/>
            <person name="Noor M.A."/>
            <person name="O'Grady P."/>
            <person name="Pachter L."/>
            <person name="Papaceit M."/>
            <person name="Parisi M.J."/>
            <person name="Parisi M."/>
            <person name="Parts L."/>
            <person name="Pedersen J.S."/>
            <person name="Pesole G."/>
            <person name="Phillippy A.M."/>
            <person name="Ponting C.P."/>
            <person name="Pop M."/>
            <person name="Porcelli D."/>
            <person name="Powell J.R."/>
            <person name="Prohaska S."/>
            <person name="Pruitt K."/>
            <person name="Puig M."/>
            <person name="Quesneville H."/>
            <person name="Ram K.R."/>
            <person name="Rand D."/>
            <person name="Rasmussen M.D."/>
            <person name="Reed L.K."/>
            <person name="Reenan R."/>
            <person name="Reily A."/>
            <person name="Remington K.A."/>
            <person name="Rieger T.T."/>
            <person name="Ritchie M.G."/>
            <person name="Robin C."/>
            <person name="Rogers Y.H."/>
            <person name="Rohde C."/>
            <person name="Rozas J."/>
            <person name="Rubenfield M.J."/>
            <person name="Ruiz A."/>
            <person name="Russo S."/>
            <person name="Salzberg S.L."/>
            <person name="Sanchez-Gracia A."/>
            <person name="Saranga D.J."/>
            <person name="Sato H."/>
            <person name="Schaeffer S.W."/>
            <person name="Schatz M.C."/>
            <person name="Schlenke T."/>
            <person name="Schwartz R."/>
            <person name="Segarra C."/>
            <person name="Singh R.S."/>
            <person name="Sirot L."/>
            <person name="Sirota M."/>
            <person name="Sisneros N.B."/>
            <person name="Smith C.D."/>
            <person name="Smith T.F."/>
            <person name="Spieth J."/>
            <person name="Stage D.E."/>
            <person name="Stark A."/>
            <person name="Stephan W."/>
            <person name="Strausberg R.L."/>
            <person name="Strempel S."/>
            <person name="Sturgill D."/>
            <person name="Sutton G."/>
            <person name="Sutton G.G."/>
            <person name="Tao W."/>
            <person name="Teichmann S."/>
            <person name="Tobari Y.N."/>
            <person name="Tomimura Y."/>
            <person name="Tsolas J.M."/>
            <person name="Valente V.L."/>
            <person name="Venter E."/>
            <person name="Venter J.C."/>
            <person name="Vicario S."/>
            <person name="Vieira F.G."/>
            <person name="Vilella A.J."/>
            <person name="Villasante A."/>
            <person name="Walenz B."/>
            <person name="Wang J."/>
            <person name="Wasserman M."/>
            <person name="Watts T."/>
            <person name="Wilson D."/>
            <person name="Wilson R.K."/>
            <person name="Wing R.A."/>
            <person name="Wolfner M.F."/>
            <person name="Wong A."/>
            <person name="Wong G.K."/>
            <person name="Wu C.I."/>
            <person name="Wu G."/>
            <person name="Yamamoto D."/>
            <person name="Yang H.P."/>
            <person name="Yang S.P."/>
            <person name="Yorke J.A."/>
            <person name="Yoshida K."/>
            <person name="Zdobnov E."/>
            <person name="Zhang P."/>
            <person name="Zhang Y."/>
            <person name="Zimin A.V."/>
            <person name="Baldwin J."/>
            <person name="Abdouelleil A."/>
            <person name="Abdulkadir J."/>
            <person name="Abebe A."/>
            <person name="Abera B."/>
            <person name="Abreu J."/>
            <person name="Acer S.C."/>
            <person name="Aftuck L."/>
            <person name="Alexander A."/>
            <person name="An P."/>
            <person name="Anderson E."/>
            <person name="Anderson S."/>
            <person name="Arachi H."/>
            <person name="Azer M."/>
            <person name="Bachantsang P."/>
            <person name="Barry A."/>
            <person name="Bayul T."/>
            <person name="Berlin A."/>
            <person name="Bessette D."/>
            <person name="Bloom T."/>
            <person name="Blye J."/>
            <person name="Boguslavskiy L."/>
            <person name="Bonnet C."/>
            <person name="Boukhgalter B."/>
            <person name="Bourzgui I."/>
            <person name="Brown A."/>
            <person name="Cahill P."/>
            <person name="Channer S."/>
            <person name="Cheshatsang Y."/>
            <person name="Chuda L."/>
            <person name="Citroen M."/>
            <person name="Collymore A."/>
            <person name="Cooke P."/>
            <person name="Costello M."/>
            <person name="D'Aco K."/>
            <person name="Daza R."/>
            <person name="De Haan G."/>
            <person name="DeGray S."/>
            <person name="DeMaso C."/>
            <person name="Dhargay N."/>
            <person name="Dooley K."/>
            <person name="Dooley E."/>
            <person name="Doricent M."/>
            <person name="Dorje P."/>
            <person name="Dorjee K."/>
            <person name="Dupes A."/>
            <person name="Elong R."/>
            <person name="Falk J."/>
            <person name="Farina A."/>
            <person name="Faro S."/>
            <person name="Ferguson D."/>
            <person name="Fisher S."/>
            <person name="Foley C.D."/>
            <person name="Franke A."/>
            <person name="Friedrich D."/>
            <person name="Gadbois L."/>
            <person name="Gearin G."/>
            <person name="Gearin C.R."/>
            <person name="Giannoukos G."/>
            <person name="Goode T."/>
            <person name="Graham J."/>
            <person name="Grandbois E."/>
            <person name="Grewal S."/>
            <person name="Gyaltsen K."/>
            <person name="Hafez N."/>
            <person name="Hagos B."/>
            <person name="Hall J."/>
            <person name="Henson C."/>
            <person name="Hollinger A."/>
            <person name="Honan T."/>
            <person name="Huard M.D."/>
            <person name="Hughes L."/>
            <person name="Hurhula B."/>
            <person name="Husby M.E."/>
            <person name="Kamat A."/>
            <person name="Kanga B."/>
            <person name="Kashin S."/>
            <person name="Khazanovich D."/>
            <person name="Kisner P."/>
            <person name="Lance K."/>
            <person name="Lara M."/>
            <person name="Lee W."/>
            <person name="Lennon N."/>
            <person name="Letendre F."/>
            <person name="LeVine R."/>
            <person name="Lipovsky A."/>
            <person name="Liu X."/>
            <person name="Liu J."/>
            <person name="Liu S."/>
            <person name="Lokyitsang T."/>
            <person name="Lokyitsang Y."/>
            <person name="Lubonja R."/>
            <person name="Lui A."/>
            <person name="MacDonald P."/>
            <person name="Magnisalis V."/>
            <person name="Maru K."/>
            <person name="Matthews C."/>
            <person name="McCusker W."/>
            <person name="McDonough S."/>
            <person name="Mehta T."/>
            <person name="Meldrim J."/>
            <person name="Meneus L."/>
            <person name="Mihai O."/>
            <person name="Mihalev A."/>
            <person name="Mihova T."/>
            <person name="Mittelman R."/>
            <person name="Mlenga V."/>
            <person name="Montmayeur A."/>
            <person name="Mulrain L."/>
            <person name="Navidi A."/>
            <person name="Naylor J."/>
            <person name="Negash T."/>
            <person name="Nguyen T."/>
            <person name="Nguyen N."/>
            <person name="Nicol R."/>
            <person name="Norbu C."/>
            <person name="Norbu N."/>
            <person name="Novod N."/>
            <person name="O'Neill B."/>
            <person name="Osman S."/>
            <person name="Markiewicz E."/>
            <person name="Oyono O.L."/>
            <person name="Patti C."/>
            <person name="Phunkhang P."/>
            <person name="Pierre F."/>
            <person name="Priest M."/>
            <person name="Raghuraman S."/>
            <person name="Rege F."/>
            <person name="Reyes R."/>
            <person name="Rise C."/>
            <person name="Rogov P."/>
            <person name="Ross K."/>
            <person name="Ryan E."/>
            <person name="Settipalli S."/>
            <person name="Shea T."/>
            <person name="Sherpa N."/>
            <person name="Shi L."/>
            <person name="Shih D."/>
            <person name="Sparrow T."/>
            <person name="Spaulding J."/>
            <person name="Stalker J."/>
            <person name="Stange-Thomann N."/>
            <person name="Stavropoulos S."/>
            <person name="Stone C."/>
            <person name="Strader C."/>
            <person name="Tesfaye S."/>
            <person name="Thomson T."/>
            <person name="Thoulutsang Y."/>
            <person name="Thoulutsang D."/>
            <person name="Topham K."/>
            <person name="Topping I."/>
            <person name="Tsamla T."/>
            <person name="Vassiliev H."/>
            <person name="Vo A."/>
            <person name="Wangchuk T."/>
            <person name="Wangdi T."/>
            <person name="Weiand M."/>
            <person name="Wilkinson J."/>
            <person name="Wilson A."/>
            <person name="Yadav S."/>
            <person name="Young G."/>
            <person name="Yu Q."/>
            <person name="Zembek L."/>
            <person name="Zhong D."/>
            <person name="Zimmer A."/>
            <person name="Zwirko Z."/>
            <person name="Jaffe D.B."/>
            <person name="Alvarez P."/>
            <person name="Brockman W."/>
            <person name="Butler J."/>
            <person name="Chin C."/>
            <person name="Gnerre S."/>
            <person name="Grabherr M."/>
            <person name="Kleber M."/>
            <person name="Mauceli E."/>
            <person name="MacCallum I."/>
        </authorList>
    </citation>
    <scope>NUCLEOTIDE SEQUENCE [LARGE SCALE GENOMIC DNA]</scope>
    <source>
        <strain evidence="3">Tucson 14024-0371.13</strain>
    </source>
</reference>
<evidence type="ECO:0000313" key="2">
    <source>
        <dbReference type="EMBL" id="KPU74017.1"/>
    </source>
</evidence>
<proteinExistence type="predicted"/>
<name>A0A0P8Y4S4_DROAN</name>
<dbReference type="InParanoid" id="A0A0P8Y4S4"/>
<dbReference type="EMBL" id="CH902620">
    <property type="protein sequence ID" value="KPU74017.1"/>
    <property type="molecule type" value="Genomic_DNA"/>
</dbReference>
<dbReference type="AlphaFoldDB" id="A0A0P8Y4S4"/>
<feature type="compositionally biased region" description="Polar residues" evidence="1">
    <location>
        <begin position="28"/>
        <end position="41"/>
    </location>
</feature>
<evidence type="ECO:0000256" key="1">
    <source>
        <dbReference type="SAM" id="MobiDB-lite"/>
    </source>
</evidence>
<keyword evidence="3" id="KW-1185">Reference proteome</keyword>
<sequence>MKSSSNIKKPNADKVCKTDAAGYAEGGRSSSRTLRQMTTTEGGKDKVPHMAAGIQRHRIRPTGY</sequence>